<feature type="transmembrane region" description="Helical" evidence="1">
    <location>
        <begin position="39"/>
        <end position="60"/>
    </location>
</feature>
<keyword evidence="1" id="KW-1133">Transmembrane helix</keyword>
<proteinExistence type="predicted"/>
<gene>
    <name evidence="2" type="ORF">METZ01_LOCUS138286</name>
</gene>
<accession>A0A381Z9A1</accession>
<name>A0A381Z9A1_9ZZZZ</name>
<keyword evidence="1" id="KW-0812">Transmembrane</keyword>
<organism evidence="2">
    <name type="scientific">marine metagenome</name>
    <dbReference type="NCBI Taxonomy" id="408172"/>
    <lineage>
        <taxon>unclassified sequences</taxon>
        <taxon>metagenomes</taxon>
        <taxon>ecological metagenomes</taxon>
    </lineage>
</organism>
<evidence type="ECO:0000313" key="2">
    <source>
        <dbReference type="EMBL" id="SVA85432.1"/>
    </source>
</evidence>
<reference evidence="2" key="1">
    <citation type="submission" date="2018-05" db="EMBL/GenBank/DDBJ databases">
        <authorList>
            <person name="Lanie J.A."/>
            <person name="Ng W.-L."/>
            <person name="Kazmierczak K.M."/>
            <person name="Andrzejewski T.M."/>
            <person name="Davidsen T.M."/>
            <person name="Wayne K.J."/>
            <person name="Tettelin H."/>
            <person name="Glass J.I."/>
            <person name="Rusch D."/>
            <person name="Podicherti R."/>
            <person name="Tsui H.-C.T."/>
            <person name="Winkler M.E."/>
        </authorList>
    </citation>
    <scope>NUCLEOTIDE SEQUENCE</scope>
</reference>
<sequence>MKINLSTKFWSWTGRVLPLTALLLVILLVTIDAQVTLDYLLIAIATTFGTIAFFWWWWVVDAIRNLNKFFTDSYDRFGDIQGHLREIKQDVHEVKSSHESQLKELRKKSRK</sequence>
<protein>
    <submittedName>
        <fullName evidence="2">Uncharacterized protein</fullName>
    </submittedName>
</protein>
<feature type="transmembrane region" description="Helical" evidence="1">
    <location>
        <begin position="12"/>
        <end position="33"/>
    </location>
</feature>
<evidence type="ECO:0000256" key="1">
    <source>
        <dbReference type="SAM" id="Phobius"/>
    </source>
</evidence>
<keyword evidence="1" id="KW-0472">Membrane</keyword>
<dbReference type="EMBL" id="UINC01020317">
    <property type="protein sequence ID" value="SVA85432.1"/>
    <property type="molecule type" value="Genomic_DNA"/>
</dbReference>
<dbReference type="AlphaFoldDB" id="A0A381Z9A1"/>